<dbReference type="GO" id="GO:0042171">
    <property type="term" value="F:lysophosphatidic acid acyltransferase activity"/>
    <property type="evidence" value="ECO:0007669"/>
    <property type="project" value="TreeGrafter"/>
</dbReference>
<dbReference type="GeneID" id="100907283"/>
<evidence type="ECO:0000313" key="4">
    <source>
        <dbReference type="RefSeq" id="XP_003744152.1"/>
    </source>
</evidence>
<dbReference type="SUPFAM" id="SSF53474">
    <property type="entry name" value="alpha/beta-Hydrolases"/>
    <property type="match status" value="1"/>
</dbReference>
<name>A0AAJ6VYJ7_9ACAR</name>
<dbReference type="InterPro" id="IPR000073">
    <property type="entry name" value="AB_hydrolase_1"/>
</dbReference>
<dbReference type="Proteomes" id="UP000694867">
    <property type="component" value="Unplaced"/>
</dbReference>
<dbReference type="Gene3D" id="3.40.50.1820">
    <property type="entry name" value="alpha/beta hydrolase"/>
    <property type="match status" value="1"/>
</dbReference>
<proteinExistence type="inferred from homology"/>
<dbReference type="GO" id="GO:0055088">
    <property type="term" value="P:lipid homeostasis"/>
    <property type="evidence" value="ECO:0007669"/>
    <property type="project" value="TreeGrafter"/>
</dbReference>
<dbReference type="InterPro" id="IPR029058">
    <property type="entry name" value="AB_hydrolase_fold"/>
</dbReference>
<dbReference type="PRINTS" id="PR00111">
    <property type="entry name" value="ABHYDROLASE"/>
</dbReference>
<dbReference type="RefSeq" id="XP_003744152.1">
    <property type="nucleotide sequence ID" value="XM_003744104.1"/>
</dbReference>
<dbReference type="GO" id="GO:0006654">
    <property type="term" value="P:phosphatidic acid biosynthetic process"/>
    <property type="evidence" value="ECO:0007669"/>
    <property type="project" value="TreeGrafter"/>
</dbReference>
<evidence type="ECO:0000313" key="3">
    <source>
        <dbReference type="Proteomes" id="UP000694867"/>
    </source>
</evidence>
<dbReference type="GO" id="GO:0005739">
    <property type="term" value="C:mitochondrion"/>
    <property type="evidence" value="ECO:0007669"/>
    <property type="project" value="TreeGrafter"/>
</dbReference>
<dbReference type="GO" id="GO:0005811">
    <property type="term" value="C:lipid droplet"/>
    <property type="evidence" value="ECO:0007669"/>
    <property type="project" value="TreeGrafter"/>
</dbReference>
<keyword evidence="3" id="KW-1185">Reference proteome</keyword>
<dbReference type="PANTHER" id="PTHR42886:SF29">
    <property type="entry name" value="PUMMELIG, ISOFORM A"/>
    <property type="match status" value="1"/>
</dbReference>
<evidence type="ECO:0000256" key="1">
    <source>
        <dbReference type="ARBA" id="ARBA00038097"/>
    </source>
</evidence>
<feature type="domain" description="AB hydrolase-1" evidence="2">
    <location>
        <begin position="108"/>
        <end position="229"/>
    </location>
</feature>
<dbReference type="Pfam" id="PF00561">
    <property type="entry name" value="Abhydrolase_1"/>
    <property type="match status" value="1"/>
</dbReference>
<dbReference type="KEGG" id="goe:100907283"/>
<dbReference type="GO" id="GO:0052689">
    <property type="term" value="F:carboxylic ester hydrolase activity"/>
    <property type="evidence" value="ECO:0007669"/>
    <property type="project" value="TreeGrafter"/>
</dbReference>
<protein>
    <submittedName>
        <fullName evidence="4">1-acylglycerol-3-phosphate O-acyltransferase ABHD5</fullName>
    </submittedName>
</protein>
<evidence type="ECO:0000259" key="2">
    <source>
        <dbReference type="Pfam" id="PF00561"/>
    </source>
</evidence>
<organism evidence="3 4">
    <name type="scientific">Galendromus occidentalis</name>
    <name type="common">western predatory mite</name>
    <dbReference type="NCBI Taxonomy" id="34638"/>
    <lineage>
        <taxon>Eukaryota</taxon>
        <taxon>Metazoa</taxon>
        <taxon>Ecdysozoa</taxon>
        <taxon>Arthropoda</taxon>
        <taxon>Chelicerata</taxon>
        <taxon>Arachnida</taxon>
        <taxon>Acari</taxon>
        <taxon>Parasitiformes</taxon>
        <taxon>Mesostigmata</taxon>
        <taxon>Gamasina</taxon>
        <taxon>Phytoseioidea</taxon>
        <taxon>Phytoseiidae</taxon>
        <taxon>Typhlodrominae</taxon>
        <taxon>Galendromus</taxon>
    </lineage>
</organism>
<dbReference type="PANTHER" id="PTHR42886">
    <property type="entry name" value="RE40534P-RELATED"/>
    <property type="match status" value="1"/>
</dbReference>
<reference evidence="4" key="1">
    <citation type="submission" date="2025-08" db="UniProtKB">
        <authorList>
            <consortium name="RefSeq"/>
        </authorList>
    </citation>
    <scope>IDENTIFICATION</scope>
</reference>
<comment type="similarity">
    <text evidence="1">Belongs to the peptidase S33 family. ABHD4/ABHD5 subfamily.</text>
</comment>
<accession>A0AAJ6VYJ7</accession>
<dbReference type="AlphaFoldDB" id="A0AAJ6VYJ7"/>
<sequence length="403" mass="46418">MSTFLDKVQISWREQKRVQQTEQWLVRTVRNFLEFLFDVILFPIMKRVHWIPSSRKHLAEAEDRLMSYIDKPYASWYVDIGRMGNSSDTCRIYTMRMLSDDKTAKRLPLVLLHGLGCGAPMWILNLPELSKTRDVYAIDLLGFGRSSRPDLSADAWLAEMQMVFSIEEWRRHIGLERFVLTGHSLGGFLASSYAIKHPTRVAHLILEDPWGLPEFNPDRPLGKRMPSWGKIVQSTLNHMNVLASVRMLGPLGPKVMEISLASGAEQYFKDVVSDRTVVPNYIYHCNARKPSGEALFKNLSVHFGWTKYPMVYRLSNLDPQVPISFIYGSLTFITKKPAFKIRDERKGSYVDIQIIKESGHNIHMEKPAEFNAKVNAICDQADREEANFSGERHHAEVEVDYRL</sequence>
<gene>
    <name evidence="4" type="primary">LOC100907283</name>
</gene>